<proteinExistence type="predicted"/>
<accession>A0ABY7G3X6</accession>
<feature type="transmembrane region" description="Helical" evidence="3">
    <location>
        <begin position="137"/>
        <end position="161"/>
    </location>
</feature>
<dbReference type="SMART" id="SM00209">
    <property type="entry name" value="TSP1"/>
    <property type="match status" value="2"/>
</dbReference>
<keyword evidence="3" id="KW-0812">Transmembrane</keyword>
<evidence type="ECO:0000256" key="2">
    <source>
        <dbReference type="ARBA" id="ARBA00023157"/>
    </source>
</evidence>
<evidence type="ECO:0000313" key="4">
    <source>
        <dbReference type="EMBL" id="WAR29158.1"/>
    </source>
</evidence>
<dbReference type="PANTHER" id="PTHR22906">
    <property type="entry name" value="PROPERDIN"/>
    <property type="match status" value="1"/>
</dbReference>
<feature type="transmembrane region" description="Helical" evidence="3">
    <location>
        <begin position="103"/>
        <end position="131"/>
    </location>
</feature>
<dbReference type="Pfam" id="PF00090">
    <property type="entry name" value="TSP_1"/>
    <property type="match status" value="2"/>
</dbReference>
<feature type="transmembrane region" description="Helical" evidence="3">
    <location>
        <begin position="173"/>
        <end position="198"/>
    </location>
</feature>
<organism evidence="4 5">
    <name type="scientific">Mya arenaria</name>
    <name type="common">Soft-shell clam</name>
    <dbReference type="NCBI Taxonomy" id="6604"/>
    <lineage>
        <taxon>Eukaryota</taxon>
        <taxon>Metazoa</taxon>
        <taxon>Spiralia</taxon>
        <taxon>Lophotrochozoa</taxon>
        <taxon>Mollusca</taxon>
        <taxon>Bivalvia</taxon>
        <taxon>Autobranchia</taxon>
        <taxon>Heteroconchia</taxon>
        <taxon>Euheterodonta</taxon>
        <taxon>Imparidentia</taxon>
        <taxon>Neoheterodontei</taxon>
        <taxon>Myida</taxon>
        <taxon>Myoidea</taxon>
        <taxon>Myidae</taxon>
        <taxon>Mya</taxon>
    </lineage>
</organism>
<dbReference type="InterPro" id="IPR052065">
    <property type="entry name" value="Compl_asym_regulator"/>
</dbReference>
<dbReference type="PANTHER" id="PTHR22906:SF21">
    <property type="entry name" value="SEMA DOMAIN-CONTAINING PROTEIN"/>
    <property type="match status" value="1"/>
</dbReference>
<keyword evidence="3" id="KW-1133">Transmembrane helix</keyword>
<keyword evidence="2" id="KW-1015">Disulfide bond</keyword>
<dbReference type="EMBL" id="CP111027">
    <property type="protein sequence ID" value="WAR29158.1"/>
    <property type="molecule type" value="Genomic_DNA"/>
</dbReference>
<feature type="transmembrane region" description="Helical" evidence="3">
    <location>
        <begin position="69"/>
        <end position="91"/>
    </location>
</feature>
<keyword evidence="3" id="KW-0472">Membrane</keyword>
<reference evidence="4" key="1">
    <citation type="submission" date="2022-11" db="EMBL/GenBank/DDBJ databases">
        <title>Centuries of genome instability and evolution in soft-shell clam transmissible cancer (bioRxiv).</title>
        <authorList>
            <person name="Hart S.F.M."/>
            <person name="Yonemitsu M.A."/>
            <person name="Giersch R.M."/>
            <person name="Beal B.F."/>
            <person name="Arriagada G."/>
            <person name="Davis B.W."/>
            <person name="Ostrander E.A."/>
            <person name="Goff S.P."/>
            <person name="Metzger M.J."/>
        </authorList>
    </citation>
    <scope>NUCLEOTIDE SEQUENCE</scope>
    <source>
        <strain evidence="4">MELC-2E11</strain>
        <tissue evidence="4">Siphon/mantle</tissue>
    </source>
</reference>
<evidence type="ECO:0000313" key="5">
    <source>
        <dbReference type="Proteomes" id="UP001164746"/>
    </source>
</evidence>
<dbReference type="Gene3D" id="2.20.100.10">
    <property type="entry name" value="Thrombospondin type-1 (TSP1) repeat"/>
    <property type="match status" value="2"/>
</dbReference>
<name>A0ABY7G3X6_MYAAR</name>
<protein>
    <submittedName>
        <fullName evidence="4">SEM5A-like protein</fullName>
    </submittedName>
</protein>
<dbReference type="PROSITE" id="PS50092">
    <property type="entry name" value="TSP1"/>
    <property type="match status" value="2"/>
</dbReference>
<dbReference type="Proteomes" id="UP001164746">
    <property type="component" value="Chromosome 16"/>
</dbReference>
<dbReference type="InterPro" id="IPR000884">
    <property type="entry name" value="TSP1_rpt"/>
</dbReference>
<keyword evidence="1" id="KW-0677">Repeat</keyword>
<evidence type="ECO:0000256" key="1">
    <source>
        <dbReference type="ARBA" id="ARBA00022737"/>
    </source>
</evidence>
<dbReference type="InterPro" id="IPR036383">
    <property type="entry name" value="TSP1_rpt_sf"/>
</dbReference>
<sequence>MFHLSVDGQWALWSTWGNCPVSCSTGVVTRNRSCSNPSPANGGKMCLGPYTGTKPCNLRPCICLLCISFTVQCLLCISFTVQCLLCISFTVQCLLRISLTVQCLLCISLTVQCLLSILFTVLCLLCISYTVQCLLCISFSVQCLLCISFTVQCLLFISFTVQYLCISYTVQSILCISYTVQFLLCISFSSSVSSVYFVNCSVSSVYFVYCSVSYDDVYIYFRPCSTNSSISGRNILVYNLTVCFTSQWMTNGLCGLHGAIVLTGVVTRNRSCSNPSPANGGKMCLGPYTGTKPCNLRPCIVQYIANEDGHDLVGKAILLFSAVCLHFDTGSGLCVDLDVTGRRTNPQFCQDPLLAEVTCPISPRKLLEYTVDFTFGGMFAFNEFSGFSRTMYTSTSDHAPPTAQLAAGTF</sequence>
<gene>
    <name evidence="4" type="ORF">MAR_002726</name>
</gene>
<keyword evidence="5" id="KW-1185">Reference proteome</keyword>
<evidence type="ECO:0000256" key="3">
    <source>
        <dbReference type="SAM" id="Phobius"/>
    </source>
</evidence>
<dbReference type="SUPFAM" id="SSF82895">
    <property type="entry name" value="TSP-1 type 1 repeat"/>
    <property type="match status" value="2"/>
</dbReference>